<evidence type="ECO:0000313" key="3">
    <source>
        <dbReference type="EMBL" id="GAA4410709.1"/>
    </source>
</evidence>
<dbReference type="Gene3D" id="3.40.190.10">
    <property type="entry name" value="Periplasmic binding protein-like II"/>
    <property type="match status" value="1"/>
</dbReference>
<dbReference type="EMBL" id="BAABGM010000020">
    <property type="protein sequence ID" value="GAA4410709.1"/>
    <property type="molecule type" value="Genomic_DNA"/>
</dbReference>
<evidence type="ECO:0000259" key="2">
    <source>
        <dbReference type="Pfam" id="PF04069"/>
    </source>
</evidence>
<dbReference type="SUPFAM" id="SSF53850">
    <property type="entry name" value="Periplasmic binding protein-like II"/>
    <property type="match status" value="1"/>
</dbReference>
<reference evidence="4" key="1">
    <citation type="journal article" date="2019" name="Int. J. Syst. Evol. Microbiol.">
        <title>The Global Catalogue of Microorganisms (GCM) 10K type strain sequencing project: providing services to taxonomists for standard genome sequencing and annotation.</title>
        <authorList>
            <consortium name="The Broad Institute Genomics Platform"/>
            <consortium name="The Broad Institute Genome Sequencing Center for Infectious Disease"/>
            <person name="Wu L."/>
            <person name="Ma J."/>
        </authorList>
    </citation>
    <scope>NUCLEOTIDE SEQUENCE [LARGE SCALE GENOMIC DNA]</scope>
    <source>
        <strain evidence="4">JCM 17809</strain>
    </source>
</reference>
<organism evidence="3 4">
    <name type="scientific">Fodinibacter luteus</name>
    <dbReference type="NCBI Taxonomy" id="552064"/>
    <lineage>
        <taxon>Bacteria</taxon>
        <taxon>Bacillati</taxon>
        <taxon>Actinomycetota</taxon>
        <taxon>Actinomycetes</taxon>
        <taxon>Micrococcales</taxon>
        <taxon>Intrasporangiaceae</taxon>
        <taxon>Fodinibacter (ex Wang et al. 2009)</taxon>
    </lineage>
</organism>
<proteinExistence type="predicted"/>
<evidence type="ECO:0000256" key="1">
    <source>
        <dbReference type="SAM" id="SignalP"/>
    </source>
</evidence>
<dbReference type="Pfam" id="PF04069">
    <property type="entry name" value="OpuAC"/>
    <property type="match status" value="1"/>
</dbReference>
<sequence length="316" mass="32818">MRHPTKGTLMKRTTSAIALLAASVLGLTACGGGSDPLASDSPAASATGGGGTGEPIVVGGANFSESTLLAEIYAGALRAKGLDASTKLNIGSREIYLRALEDNSVQVFPEYTGALALYYDKAFTGTDADEVYAHVQEVIPDTLAVLEKSAAEDNDSIVVTADTASANNLTTIDDLKGVAGDLALAAPPEFKERPQGIPGLEKTYGVVFGSFRPLTGQGIVQALKNGQVDAANIFSTDPAIAANGFVQLEDTKRLFGSQNIVPLVRADRADEVKDALNAVSAKLTTESIAAMLKQTDIDKKDPKAVAQEFLTTNDLG</sequence>
<keyword evidence="1" id="KW-0732">Signal</keyword>
<dbReference type="PROSITE" id="PS51257">
    <property type="entry name" value="PROKAR_LIPOPROTEIN"/>
    <property type="match status" value="1"/>
</dbReference>
<feature type="domain" description="ABC-type glycine betaine transport system substrate-binding" evidence="2">
    <location>
        <begin position="55"/>
        <end position="311"/>
    </location>
</feature>
<dbReference type="InterPro" id="IPR007210">
    <property type="entry name" value="ABC_Gly_betaine_transp_sub-bd"/>
</dbReference>
<dbReference type="Proteomes" id="UP001500945">
    <property type="component" value="Unassembled WGS sequence"/>
</dbReference>
<name>A0ABP8KMB3_9MICO</name>
<comment type="caution">
    <text evidence="3">The sequence shown here is derived from an EMBL/GenBank/DDBJ whole genome shotgun (WGS) entry which is preliminary data.</text>
</comment>
<protein>
    <submittedName>
        <fullName evidence="3">ABC transporter substrate-binding protein</fullName>
    </submittedName>
</protein>
<dbReference type="CDD" id="cd13606">
    <property type="entry name" value="PBP2_ProX_like"/>
    <property type="match status" value="1"/>
</dbReference>
<feature type="chain" id="PRO_5046658390" evidence="1">
    <location>
        <begin position="30"/>
        <end position="316"/>
    </location>
</feature>
<gene>
    <name evidence="3" type="ORF">GCM10023168_30680</name>
</gene>
<feature type="signal peptide" evidence="1">
    <location>
        <begin position="1"/>
        <end position="29"/>
    </location>
</feature>
<evidence type="ECO:0000313" key="4">
    <source>
        <dbReference type="Proteomes" id="UP001500945"/>
    </source>
</evidence>
<dbReference type="Gene3D" id="3.40.190.120">
    <property type="entry name" value="Osmoprotection protein (prox), domain 2"/>
    <property type="match status" value="1"/>
</dbReference>
<accession>A0ABP8KMB3</accession>
<keyword evidence="4" id="KW-1185">Reference proteome</keyword>